<organism evidence="1 2">
    <name type="scientific">Nonomuraea angiospora</name>
    <dbReference type="NCBI Taxonomy" id="46172"/>
    <lineage>
        <taxon>Bacteria</taxon>
        <taxon>Bacillati</taxon>
        <taxon>Actinomycetota</taxon>
        <taxon>Actinomycetes</taxon>
        <taxon>Streptosporangiales</taxon>
        <taxon>Streptosporangiaceae</taxon>
        <taxon>Nonomuraea</taxon>
    </lineage>
</organism>
<protein>
    <submittedName>
        <fullName evidence="1">Uncharacterized protein</fullName>
    </submittedName>
</protein>
<gene>
    <name evidence="1" type="ORF">H4W80_009726</name>
</gene>
<evidence type="ECO:0000313" key="2">
    <source>
        <dbReference type="Proteomes" id="UP000633509"/>
    </source>
</evidence>
<dbReference type="RefSeq" id="WP_192791169.1">
    <property type="nucleotide sequence ID" value="NZ_JADBEK010000001.1"/>
</dbReference>
<keyword evidence="2" id="KW-1185">Reference proteome</keyword>
<name>A0ABR9MEX8_9ACTN</name>
<accession>A0ABR9MEX8</accession>
<evidence type="ECO:0000313" key="1">
    <source>
        <dbReference type="EMBL" id="MBE1591468.1"/>
    </source>
</evidence>
<proteinExistence type="predicted"/>
<reference evidence="1 2" key="1">
    <citation type="submission" date="2020-10" db="EMBL/GenBank/DDBJ databases">
        <title>Sequencing the genomes of 1000 actinobacteria strains.</title>
        <authorList>
            <person name="Klenk H.-P."/>
        </authorList>
    </citation>
    <scope>NUCLEOTIDE SEQUENCE [LARGE SCALE GENOMIC DNA]</scope>
    <source>
        <strain evidence="1 2">DSM 43173</strain>
    </source>
</reference>
<comment type="caution">
    <text evidence="1">The sequence shown here is derived from an EMBL/GenBank/DDBJ whole genome shotgun (WGS) entry which is preliminary data.</text>
</comment>
<dbReference type="Proteomes" id="UP000633509">
    <property type="component" value="Unassembled WGS sequence"/>
</dbReference>
<sequence length="78" mass="8749">MRTRQACGSVEVFARHYRRLCDDPDASRHLSFEVSLQDLALRDPELAPKLAASVRAHEERLTTLLPGRTHKGAAVTPR</sequence>
<dbReference type="EMBL" id="JADBEK010000001">
    <property type="protein sequence ID" value="MBE1591468.1"/>
    <property type="molecule type" value="Genomic_DNA"/>
</dbReference>